<dbReference type="Pfam" id="PF18155">
    <property type="entry name" value="pPIWI_RE_Z"/>
    <property type="match status" value="1"/>
</dbReference>
<dbReference type="SUPFAM" id="SSF52540">
    <property type="entry name" value="P-loop containing nucleoside triphosphate hydrolases"/>
    <property type="match status" value="2"/>
</dbReference>
<dbReference type="InterPro" id="IPR055254">
    <property type="entry name" value="pPIWI_RE_Z"/>
</dbReference>
<dbReference type="STRING" id="39492.ERS852540_01881"/>
<sequence>MGKRDSKMYYAPLQAYFNDEMMSIDRFANIEAVLYLLLKHANTPEPEKAYLLFSQYQLIGIESGTEADRQLQCARYTLGCYRSRKYWQDDLDEYRSDIYSGFRAFAFKCENGKTTLMVNEDKIPLSYEDRIKEWEKHWLLPDICKEEYPMAGEGTYCYYTTTKEDFEKSERIKVSFSENTLASVKSEEPIDSRNINPITISISELLECAKEMRNIDHTDYCYDILQSNTIKMVKNGKVSLCDKFTIMQTVNIVGMVGSGKSTLIKVLAYWANKNGKRIVIVLDTVAEVFNLWMYLNKLSVNCSPLVGRSERLKYINQIAEPNKTCLPSSLSQYLTNACLVDGMNDGDEASLAYGKEPCFSLKEPGKSKAFLCPYFNICHGAKMLRDCYTASVVLTSVAGFAISRVGKNREPFLDVALRKFDIVIFDESDRVQKTLDQLFMPETSFNHYIKESANDCARYMNMTGFEREKNRAIQEYSELQLRTTGVMSCLTKALNWNLGKWNKLSAGEPFSALTLLDDLKRDEHYKIPDKIYKDIYSLIDDENDNSNLSNTLREVLNASCMETDFRLFNTLYKRWIDEEIFSFDRTKTNAKIIAVQDARIKLIICLIFFDHFIRKLSDAYAACHETSYGQNEIFGFLQTRFQDQQKYLPSALCGNLFGMKKNEQGDIILFRQFAFGRSLMKDLPYLRLDENGEAIGPHVIMLSGSSWAEGSYEYHINRPVNYILEADSDKRDFLSKTKFYESGFSERVSGSGEMRIEMLKKITEKSAGDIIEEYNRNVGKILIIVNSYEQASIVQETLANTLHKKQCSARVYRMISDATTTDDSEGVIRRGEANRFASMPAEILIAPAMAIERGHNIVDEKGHSALGAVFFFVRPMSVPDDVQEKGSKLNGYMEAHCKRNPGESIWEYNMRMRQEASKRWSIVTRSGNYGLDNLSDDDKKDIVSTLFILILQIFGRLARVTDTSKPAPHVYFVDGAFRKAPDTERGFDCLTELGTYLDNMIQSETSSEIANTLYKPFYDAFKKGVNYGR</sequence>
<gene>
    <name evidence="2" type="ORF">ERS852540_01881</name>
</gene>
<dbReference type="OrthoDB" id="973800at2"/>
<evidence type="ECO:0000313" key="3">
    <source>
        <dbReference type="Proteomes" id="UP000095662"/>
    </source>
</evidence>
<dbReference type="InterPro" id="IPR027417">
    <property type="entry name" value="P-loop_NTPase"/>
</dbReference>
<dbReference type="AlphaFoldDB" id="A0A174ZT94"/>
<feature type="domain" description="pPIWI-RE three-gene island" evidence="1">
    <location>
        <begin position="21"/>
        <end position="112"/>
    </location>
</feature>
<protein>
    <recommendedName>
        <fullName evidence="1">pPIWI-RE three-gene island domain-containing protein</fullName>
    </recommendedName>
</protein>
<organism evidence="2 3">
    <name type="scientific">[Eubacterium] siraeum</name>
    <dbReference type="NCBI Taxonomy" id="39492"/>
    <lineage>
        <taxon>Bacteria</taxon>
        <taxon>Bacillati</taxon>
        <taxon>Bacillota</taxon>
        <taxon>Clostridia</taxon>
        <taxon>Eubacteriales</taxon>
        <taxon>Oscillospiraceae</taxon>
        <taxon>Oscillospiraceae incertae sedis</taxon>
    </lineage>
</organism>
<name>A0A174ZT94_9FIRM</name>
<evidence type="ECO:0000259" key="1">
    <source>
        <dbReference type="Pfam" id="PF18155"/>
    </source>
</evidence>
<dbReference type="Proteomes" id="UP000095662">
    <property type="component" value="Unassembled WGS sequence"/>
</dbReference>
<dbReference type="Gene3D" id="3.40.50.300">
    <property type="entry name" value="P-loop containing nucleotide triphosphate hydrolases"/>
    <property type="match status" value="1"/>
</dbReference>
<proteinExistence type="predicted"/>
<dbReference type="EMBL" id="CZBY01000016">
    <property type="protein sequence ID" value="CUQ89262.1"/>
    <property type="molecule type" value="Genomic_DNA"/>
</dbReference>
<evidence type="ECO:0000313" key="2">
    <source>
        <dbReference type="EMBL" id="CUQ89262.1"/>
    </source>
</evidence>
<accession>A0A174ZT94</accession>
<reference evidence="2 3" key="1">
    <citation type="submission" date="2015-09" db="EMBL/GenBank/DDBJ databases">
        <authorList>
            <consortium name="Pathogen Informatics"/>
        </authorList>
    </citation>
    <scope>NUCLEOTIDE SEQUENCE [LARGE SCALE GENOMIC DNA]</scope>
    <source>
        <strain evidence="2 3">2789STDY5834928</strain>
    </source>
</reference>